<gene>
    <name evidence="2" type="ORF">Pfra01_001531000</name>
</gene>
<feature type="compositionally biased region" description="Basic and acidic residues" evidence="1">
    <location>
        <begin position="32"/>
        <end position="48"/>
    </location>
</feature>
<comment type="caution">
    <text evidence="2">The sequence shown here is derived from an EMBL/GenBank/DDBJ whole genome shotgun (WGS) entry which is preliminary data.</text>
</comment>
<evidence type="ECO:0000256" key="1">
    <source>
        <dbReference type="SAM" id="MobiDB-lite"/>
    </source>
</evidence>
<proteinExistence type="predicted"/>
<feature type="compositionally biased region" description="Basic residues" evidence="1">
    <location>
        <begin position="1"/>
        <end position="11"/>
    </location>
</feature>
<protein>
    <submittedName>
        <fullName evidence="2">Unnamed protein product</fullName>
    </submittedName>
</protein>
<dbReference type="Proteomes" id="UP001165121">
    <property type="component" value="Unassembled WGS sequence"/>
</dbReference>
<feature type="region of interest" description="Disordered" evidence="1">
    <location>
        <begin position="1"/>
        <end position="68"/>
    </location>
</feature>
<reference evidence="2" key="1">
    <citation type="submission" date="2023-04" db="EMBL/GenBank/DDBJ databases">
        <title>Phytophthora fragariaefolia NBRC 109709.</title>
        <authorList>
            <person name="Ichikawa N."/>
            <person name="Sato H."/>
            <person name="Tonouchi N."/>
        </authorList>
    </citation>
    <scope>NUCLEOTIDE SEQUENCE</scope>
    <source>
        <strain evidence="2">NBRC 109709</strain>
    </source>
</reference>
<dbReference type="EMBL" id="BSXT01001655">
    <property type="protein sequence ID" value="GMF44242.1"/>
    <property type="molecule type" value="Genomic_DNA"/>
</dbReference>
<dbReference type="AlphaFoldDB" id="A0A9W6XSA5"/>
<name>A0A9W6XSA5_9STRA</name>
<evidence type="ECO:0000313" key="2">
    <source>
        <dbReference type="EMBL" id="GMF44242.1"/>
    </source>
</evidence>
<evidence type="ECO:0000313" key="3">
    <source>
        <dbReference type="Proteomes" id="UP001165121"/>
    </source>
</evidence>
<sequence length="68" mass="7417">MEGMTVKKRVRFAGTHDEDSEALPVEPEPPDPPDRPNDDTTEPSHVENGEISPGTAERPPNAEDVDPL</sequence>
<organism evidence="2 3">
    <name type="scientific">Phytophthora fragariaefolia</name>
    <dbReference type="NCBI Taxonomy" id="1490495"/>
    <lineage>
        <taxon>Eukaryota</taxon>
        <taxon>Sar</taxon>
        <taxon>Stramenopiles</taxon>
        <taxon>Oomycota</taxon>
        <taxon>Peronosporomycetes</taxon>
        <taxon>Peronosporales</taxon>
        <taxon>Peronosporaceae</taxon>
        <taxon>Phytophthora</taxon>
    </lineage>
</organism>
<accession>A0A9W6XSA5</accession>
<keyword evidence="3" id="KW-1185">Reference proteome</keyword>